<protein>
    <submittedName>
        <fullName evidence="1">Uncharacterized protein</fullName>
    </submittedName>
</protein>
<reference evidence="1 2" key="1">
    <citation type="journal article" date="2018" name="Front. Microbiol.">
        <title>Genome-Based Analysis Reveals the Taxonomy and Diversity of the Family Idiomarinaceae.</title>
        <authorList>
            <person name="Liu Y."/>
            <person name="Lai Q."/>
            <person name="Shao Z."/>
        </authorList>
    </citation>
    <scope>NUCLEOTIDE SEQUENCE [LARGE SCALE GENOMIC DNA]</scope>
    <source>
        <strain evidence="1 2">CF12-14</strain>
    </source>
</reference>
<dbReference type="Proteomes" id="UP000287865">
    <property type="component" value="Unassembled WGS sequence"/>
</dbReference>
<accession>A0ABY0BTT2</accession>
<sequence>MQSALNVSAGDWDFSVDDDTVRITPQGRDVVTDGGDACQVEYVQSASENARPTVTVNTEAC</sequence>
<evidence type="ECO:0000313" key="2">
    <source>
        <dbReference type="Proteomes" id="UP000287865"/>
    </source>
</evidence>
<dbReference type="EMBL" id="PIPK01000002">
    <property type="protein sequence ID" value="RUO27623.1"/>
    <property type="molecule type" value="Genomic_DNA"/>
</dbReference>
<organism evidence="1 2">
    <name type="scientific">Aliidiomarina maris</name>
    <dbReference type="NCBI Taxonomy" id="531312"/>
    <lineage>
        <taxon>Bacteria</taxon>
        <taxon>Pseudomonadati</taxon>
        <taxon>Pseudomonadota</taxon>
        <taxon>Gammaproteobacteria</taxon>
        <taxon>Alteromonadales</taxon>
        <taxon>Idiomarinaceae</taxon>
        <taxon>Aliidiomarina</taxon>
    </lineage>
</organism>
<evidence type="ECO:0000313" key="1">
    <source>
        <dbReference type="EMBL" id="RUO27623.1"/>
    </source>
</evidence>
<name>A0ABY0BTT2_9GAMM</name>
<dbReference type="RefSeq" id="WP_111568836.1">
    <property type="nucleotide sequence ID" value="NZ_PIPK01000002.1"/>
</dbReference>
<gene>
    <name evidence="1" type="ORF">CWE07_03095</name>
</gene>
<keyword evidence="2" id="KW-1185">Reference proteome</keyword>
<comment type="caution">
    <text evidence="1">The sequence shown here is derived from an EMBL/GenBank/DDBJ whole genome shotgun (WGS) entry which is preliminary data.</text>
</comment>
<proteinExistence type="predicted"/>